<evidence type="ECO:0000256" key="8">
    <source>
        <dbReference type="ARBA" id="ARBA00022840"/>
    </source>
</evidence>
<comment type="similarity">
    <text evidence="1">Belongs to the protein kinase superfamily. RIO-type Ser/Thr kinase family.</text>
</comment>
<evidence type="ECO:0000256" key="4">
    <source>
        <dbReference type="ARBA" id="ARBA00022679"/>
    </source>
</evidence>
<organism evidence="14 15">
    <name type="scientific">Prorocentrum cordatum</name>
    <dbReference type="NCBI Taxonomy" id="2364126"/>
    <lineage>
        <taxon>Eukaryota</taxon>
        <taxon>Sar</taxon>
        <taxon>Alveolata</taxon>
        <taxon>Dinophyceae</taxon>
        <taxon>Prorocentrales</taxon>
        <taxon>Prorocentraceae</taxon>
        <taxon>Prorocentrum</taxon>
    </lineage>
</organism>
<keyword evidence="3" id="KW-0723">Serine/threonine-protein kinase</keyword>
<evidence type="ECO:0000256" key="1">
    <source>
        <dbReference type="ARBA" id="ARBA00009196"/>
    </source>
</evidence>
<dbReference type="SUPFAM" id="SSF56112">
    <property type="entry name" value="Protein kinase-like (PK-like)"/>
    <property type="match status" value="1"/>
</dbReference>
<dbReference type="EC" id="2.7.11.1" evidence="2"/>
<evidence type="ECO:0000259" key="13">
    <source>
        <dbReference type="SMART" id="SM00090"/>
    </source>
</evidence>
<feature type="compositionally biased region" description="Basic and acidic residues" evidence="12">
    <location>
        <begin position="159"/>
        <end position="170"/>
    </location>
</feature>
<dbReference type="PROSITE" id="PS01245">
    <property type="entry name" value="RIO1"/>
    <property type="match status" value="1"/>
</dbReference>
<protein>
    <recommendedName>
        <fullName evidence="2">non-specific serine/threonine protein kinase</fullName>
        <ecNumber evidence="2">2.7.11.1</ecNumber>
    </recommendedName>
</protein>
<keyword evidence="8" id="KW-0067">ATP-binding</keyword>
<reference evidence="14" key="1">
    <citation type="submission" date="2023-10" db="EMBL/GenBank/DDBJ databases">
        <authorList>
            <person name="Chen Y."/>
            <person name="Shah S."/>
            <person name="Dougan E. K."/>
            <person name="Thang M."/>
            <person name="Chan C."/>
        </authorList>
    </citation>
    <scope>NUCLEOTIDE SEQUENCE [LARGE SCALE GENOMIC DNA]</scope>
</reference>
<keyword evidence="5" id="KW-0479">Metal-binding</keyword>
<evidence type="ECO:0000256" key="12">
    <source>
        <dbReference type="SAM" id="MobiDB-lite"/>
    </source>
</evidence>
<dbReference type="Pfam" id="PF01163">
    <property type="entry name" value="RIO1"/>
    <property type="match status" value="1"/>
</dbReference>
<feature type="non-terminal residue" evidence="14">
    <location>
        <position position="1"/>
    </location>
</feature>
<evidence type="ECO:0000313" key="14">
    <source>
        <dbReference type="EMBL" id="CAK0887230.1"/>
    </source>
</evidence>
<evidence type="ECO:0000313" key="15">
    <source>
        <dbReference type="Proteomes" id="UP001189429"/>
    </source>
</evidence>
<feature type="compositionally biased region" description="Acidic residues" evidence="12">
    <location>
        <begin position="279"/>
        <end position="295"/>
    </location>
</feature>
<feature type="domain" description="RIO kinase" evidence="13">
    <location>
        <begin position="1"/>
        <end position="127"/>
    </location>
</feature>
<proteinExistence type="inferred from homology"/>
<evidence type="ECO:0000256" key="10">
    <source>
        <dbReference type="ARBA" id="ARBA00047899"/>
    </source>
</evidence>
<comment type="catalytic activity">
    <reaction evidence="11">
        <text>L-seryl-[protein] + ATP = O-phospho-L-seryl-[protein] + ADP + H(+)</text>
        <dbReference type="Rhea" id="RHEA:17989"/>
        <dbReference type="Rhea" id="RHEA-COMP:9863"/>
        <dbReference type="Rhea" id="RHEA-COMP:11604"/>
        <dbReference type="ChEBI" id="CHEBI:15378"/>
        <dbReference type="ChEBI" id="CHEBI:29999"/>
        <dbReference type="ChEBI" id="CHEBI:30616"/>
        <dbReference type="ChEBI" id="CHEBI:83421"/>
        <dbReference type="ChEBI" id="CHEBI:456216"/>
        <dbReference type="EC" id="2.7.11.1"/>
    </reaction>
</comment>
<evidence type="ECO:0000256" key="6">
    <source>
        <dbReference type="ARBA" id="ARBA00022741"/>
    </source>
</evidence>
<dbReference type="InterPro" id="IPR018934">
    <property type="entry name" value="RIO_dom"/>
</dbReference>
<dbReference type="Gene3D" id="1.10.510.10">
    <property type="entry name" value="Transferase(Phosphotransferase) domain 1"/>
    <property type="match status" value="1"/>
</dbReference>
<keyword evidence="9" id="KW-0460">Magnesium</keyword>
<keyword evidence="6" id="KW-0547">Nucleotide-binding</keyword>
<feature type="region of interest" description="Disordered" evidence="12">
    <location>
        <begin position="159"/>
        <end position="200"/>
    </location>
</feature>
<evidence type="ECO:0000256" key="11">
    <source>
        <dbReference type="ARBA" id="ARBA00048679"/>
    </source>
</evidence>
<keyword evidence="4" id="KW-0808">Transferase</keyword>
<comment type="caution">
    <text evidence="14">The sequence shown here is derived from an EMBL/GenBank/DDBJ whole genome shotgun (WGS) entry which is preliminary data.</text>
</comment>
<dbReference type="Proteomes" id="UP001189429">
    <property type="component" value="Unassembled WGS sequence"/>
</dbReference>
<accession>A0ABN9WL05</accession>
<dbReference type="InterPro" id="IPR000687">
    <property type="entry name" value="RIO_kinase"/>
</dbReference>
<dbReference type="EMBL" id="CAUYUJ010018912">
    <property type="protein sequence ID" value="CAK0887230.1"/>
    <property type="molecule type" value="Genomic_DNA"/>
</dbReference>
<dbReference type="PANTHER" id="PTHR45852:SF1">
    <property type="entry name" value="SERINE_THREONINE-PROTEIN KINASE RIO2"/>
    <property type="match status" value="1"/>
</dbReference>
<dbReference type="InterPro" id="IPR011009">
    <property type="entry name" value="Kinase-like_dom_sf"/>
</dbReference>
<evidence type="ECO:0000256" key="5">
    <source>
        <dbReference type="ARBA" id="ARBA00022723"/>
    </source>
</evidence>
<dbReference type="InterPro" id="IPR018935">
    <property type="entry name" value="RIO_kinase_CS"/>
</dbReference>
<dbReference type="SMART" id="SM00090">
    <property type="entry name" value="RIO"/>
    <property type="match status" value="1"/>
</dbReference>
<sequence>ALKDEGFPVPVPIDQNRHVVVMSYLDAVPLYRIRSLKQPHAVLERLMRLLVRLARAGIIHGDFNEFNLMVDGDEKVTLIDFPQIVHLGHQNAAEFFDRDAQCVCDFFRKRLNIEVEEWPQFHEVMAEHPGAAMSLAAALPVEGLDAEADAMLVRAHADGAGRRHDGREGGEGESDSGDGEEEEEEGGENEERLRPGDEEDVACEGDAVAAVDGAIERLVREGGQEDFGREDDVEVAGDGASGDDRPGAREGRQARAGQHILWEEAAAAAAGHRQGGSEEPAETAETEAGEGEQPEEQGVQKSQARGQRVPRLTRAGGPRLWLRACLL</sequence>
<dbReference type="PANTHER" id="PTHR45852">
    <property type="entry name" value="SER/THR-PROTEIN KINASE RIO2"/>
    <property type="match status" value="1"/>
</dbReference>
<evidence type="ECO:0000256" key="9">
    <source>
        <dbReference type="ARBA" id="ARBA00022842"/>
    </source>
</evidence>
<evidence type="ECO:0000256" key="2">
    <source>
        <dbReference type="ARBA" id="ARBA00012513"/>
    </source>
</evidence>
<keyword evidence="7" id="KW-0418">Kinase</keyword>
<feature type="compositionally biased region" description="Basic and acidic residues" evidence="12">
    <location>
        <begin position="242"/>
        <end position="253"/>
    </location>
</feature>
<feature type="compositionally biased region" description="Acidic residues" evidence="12">
    <location>
        <begin position="171"/>
        <end position="188"/>
    </location>
</feature>
<evidence type="ECO:0000256" key="7">
    <source>
        <dbReference type="ARBA" id="ARBA00022777"/>
    </source>
</evidence>
<gene>
    <name evidence="14" type="ORF">PCOR1329_LOCUS68345</name>
</gene>
<comment type="catalytic activity">
    <reaction evidence="10">
        <text>L-threonyl-[protein] + ATP = O-phospho-L-threonyl-[protein] + ADP + H(+)</text>
        <dbReference type="Rhea" id="RHEA:46608"/>
        <dbReference type="Rhea" id="RHEA-COMP:11060"/>
        <dbReference type="Rhea" id="RHEA-COMP:11605"/>
        <dbReference type="ChEBI" id="CHEBI:15378"/>
        <dbReference type="ChEBI" id="CHEBI:30013"/>
        <dbReference type="ChEBI" id="CHEBI:30616"/>
        <dbReference type="ChEBI" id="CHEBI:61977"/>
        <dbReference type="ChEBI" id="CHEBI:456216"/>
        <dbReference type="EC" id="2.7.11.1"/>
    </reaction>
</comment>
<feature type="region of interest" description="Disordered" evidence="12">
    <location>
        <begin position="221"/>
        <end position="314"/>
    </location>
</feature>
<evidence type="ECO:0000256" key="3">
    <source>
        <dbReference type="ARBA" id="ARBA00022527"/>
    </source>
</evidence>
<name>A0ABN9WL05_9DINO</name>
<keyword evidence="15" id="KW-1185">Reference proteome</keyword>